<feature type="transmembrane region" description="Helical" evidence="6">
    <location>
        <begin position="191"/>
        <end position="210"/>
    </location>
</feature>
<dbReference type="InterPro" id="IPR004477">
    <property type="entry name" value="ComEC_N"/>
</dbReference>
<dbReference type="AlphaFoldDB" id="A0A7C3HB53"/>
<feature type="transmembrane region" description="Helical" evidence="6">
    <location>
        <begin position="363"/>
        <end position="384"/>
    </location>
</feature>
<evidence type="ECO:0000256" key="3">
    <source>
        <dbReference type="ARBA" id="ARBA00022692"/>
    </source>
</evidence>
<feature type="transmembrane region" description="Helical" evidence="6">
    <location>
        <begin position="237"/>
        <end position="254"/>
    </location>
</feature>
<feature type="transmembrane region" description="Helical" evidence="6">
    <location>
        <begin position="337"/>
        <end position="356"/>
    </location>
</feature>
<evidence type="ECO:0000256" key="1">
    <source>
        <dbReference type="ARBA" id="ARBA00004651"/>
    </source>
</evidence>
<feature type="transmembrane region" description="Helical" evidence="6">
    <location>
        <begin position="35"/>
        <end position="54"/>
    </location>
</feature>
<keyword evidence="2" id="KW-1003">Cell membrane</keyword>
<comment type="caution">
    <text evidence="8">The sequence shown here is derived from an EMBL/GenBank/DDBJ whole genome shotgun (WGS) entry which is preliminary data.</text>
</comment>
<dbReference type="InterPro" id="IPR001279">
    <property type="entry name" value="Metallo-B-lactamas"/>
</dbReference>
<dbReference type="CDD" id="cd07731">
    <property type="entry name" value="ComA-like_MBL-fold"/>
    <property type="match status" value="1"/>
</dbReference>
<evidence type="ECO:0000256" key="4">
    <source>
        <dbReference type="ARBA" id="ARBA00022989"/>
    </source>
</evidence>
<reference evidence="8" key="1">
    <citation type="journal article" date="2020" name="mSystems">
        <title>Genome- and Community-Level Interaction Insights into Carbon Utilization and Element Cycling Functions of Hydrothermarchaeota in Hydrothermal Sediment.</title>
        <authorList>
            <person name="Zhou Z."/>
            <person name="Liu Y."/>
            <person name="Xu W."/>
            <person name="Pan J."/>
            <person name="Luo Z.H."/>
            <person name="Li M."/>
        </authorList>
    </citation>
    <scope>NUCLEOTIDE SEQUENCE [LARGE SCALE GENOMIC DNA]</scope>
    <source>
        <strain evidence="8">SpSt-524</strain>
    </source>
</reference>
<keyword evidence="3 6" id="KW-0812">Transmembrane</keyword>
<feature type="transmembrane region" description="Helical" evidence="6">
    <location>
        <begin position="215"/>
        <end position="231"/>
    </location>
</feature>
<evidence type="ECO:0000313" key="8">
    <source>
        <dbReference type="EMBL" id="HFG20697.1"/>
    </source>
</evidence>
<dbReference type="InterPro" id="IPR052159">
    <property type="entry name" value="Competence_DNA_uptake"/>
</dbReference>
<organism evidence="8">
    <name type="scientific">Meiothermus ruber</name>
    <dbReference type="NCBI Taxonomy" id="277"/>
    <lineage>
        <taxon>Bacteria</taxon>
        <taxon>Thermotogati</taxon>
        <taxon>Deinococcota</taxon>
        <taxon>Deinococci</taxon>
        <taxon>Thermales</taxon>
        <taxon>Thermaceae</taxon>
        <taxon>Meiothermus</taxon>
    </lineage>
</organism>
<evidence type="ECO:0000256" key="5">
    <source>
        <dbReference type="ARBA" id="ARBA00023136"/>
    </source>
</evidence>
<dbReference type="SUPFAM" id="SSF56281">
    <property type="entry name" value="Metallo-hydrolase/oxidoreductase"/>
    <property type="match status" value="1"/>
</dbReference>
<name>A0A7C3HB53_MEIRU</name>
<dbReference type="InterPro" id="IPR036866">
    <property type="entry name" value="RibonucZ/Hydroxyglut_hydro"/>
</dbReference>
<dbReference type="GO" id="GO:0016787">
    <property type="term" value="F:hydrolase activity"/>
    <property type="evidence" value="ECO:0007669"/>
    <property type="project" value="UniProtKB-KW"/>
</dbReference>
<comment type="subcellular location">
    <subcellularLocation>
        <location evidence="1">Cell membrane</location>
        <topology evidence="1">Multi-pass membrane protein</topology>
    </subcellularLocation>
</comment>
<dbReference type="PANTHER" id="PTHR30619:SF1">
    <property type="entry name" value="RECOMBINATION PROTEIN 2"/>
    <property type="match status" value="1"/>
</dbReference>
<dbReference type="GO" id="GO:0005886">
    <property type="term" value="C:plasma membrane"/>
    <property type="evidence" value="ECO:0007669"/>
    <property type="project" value="UniProtKB-SubCell"/>
</dbReference>
<dbReference type="Gene3D" id="3.60.15.10">
    <property type="entry name" value="Ribonuclease Z/Hydroxyacylglutathione hydrolase-like"/>
    <property type="match status" value="1"/>
</dbReference>
<dbReference type="SMART" id="SM00849">
    <property type="entry name" value="Lactamase_B"/>
    <property type="match status" value="1"/>
</dbReference>
<dbReference type="Pfam" id="PF03772">
    <property type="entry name" value="Competence"/>
    <property type="match status" value="1"/>
</dbReference>
<evidence type="ECO:0000259" key="7">
    <source>
        <dbReference type="SMART" id="SM00849"/>
    </source>
</evidence>
<dbReference type="InterPro" id="IPR035681">
    <property type="entry name" value="ComA-like_MBL"/>
</dbReference>
<evidence type="ECO:0000256" key="2">
    <source>
        <dbReference type="ARBA" id="ARBA00022475"/>
    </source>
</evidence>
<feature type="domain" description="Metallo-beta-lactamase" evidence="7">
    <location>
        <begin position="455"/>
        <end position="642"/>
    </location>
</feature>
<proteinExistence type="predicted"/>
<keyword evidence="4 6" id="KW-1133">Transmembrane helix</keyword>
<feature type="transmembrane region" description="Helical" evidence="6">
    <location>
        <begin position="311"/>
        <end position="331"/>
    </location>
</feature>
<keyword evidence="8" id="KW-0378">Hydrolase</keyword>
<dbReference type="EMBL" id="DSWI01000016">
    <property type="protein sequence ID" value="HFG20697.1"/>
    <property type="molecule type" value="Genomic_DNA"/>
</dbReference>
<feature type="transmembrane region" description="Helical" evidence="6">
    <location>
        <begin position="404"/>
        <end position="423"/>
    </location>
</feature>
<accession>A0A7C3HB53</accession>
<dbReference type="PANTHER" id="PTHR30619">
    <property type="entry name" value="DNA INTERNALIZATION/COMPETENCE PROTEIN COMEC/REC2"/>
    <property type="match status" value="1"/>
</dbReference>
<protein>
    <submittedName>
        <fullName evidence="8">MBL fold metallo-hydrolase</fullName>
    </submittedName>
</protein>
<gene>
    <name evidence="8" type="ORF">ENS82_08270</name>
</gene>
<dbReference type="NCBIfam" id="TIGR00360">
    <property type="entry name" value="ComEC_N-term"/>
    <property type="match status" value="1"/>
</dbReference>
<dbReference type="Pfam" id="PF00753">
    <property type="entry name" value="Lactamase_B"/>
    <property type="match status" value="1"/>
</dbReference>
<sequence>MIPLALGLGALLGALSQLTPLAFVGLLGGLWLSQIARWLGLLAYMLVILHLNWAKDPWTPQIGQWVRLEGTLQEGFLHTSQGRVYVHYFPRLRDGFYTLEGHLLRPVTKRNPGGFDQQTWLRGLGVTAVLRAGRVVRYESLPYNPSLHLKNQLLAGLSPSVAALISALTLGERRDLGETYGEFQRAGLAHALALSGLHVGILTSFFVLLLYWLGVWRYLVTIALLLLYLWLVGPQPSLVRAVIMASLVLLGLFMGRGRVTLLSALALALFVQLVLEPHAIFSLSAQLSYLAVLGMALVLPRIPRLEGWKQWVWSSVAVTLAAQLLILPLILHHFHQLPLISPIANLLVLPLLSVIVPLGFLKLVLGGLLAIPTEILGTFILNIVGWLSNGPMLHWGEISPLGFGLYYLGVFPLLLGLYGYLGWPHAGGLTATAVLASVLSQYPSRAELWQLDVGQGDAILVRLPGRVEILVDGGRGWAYPRLEQALRALAVDDLDLLIATHPDGDHVEVLPKIIENFPVGTLVSGPRVRGDALDDALHRRAELRGVPVLFARAGTELMLAGAHLRFLGPQGLEVEDNARSLVFVLEYNGRKVLFTGDAPASAEIYWEAQPVDILKVGHHGSETSTSTHLLQNFQPKVALIGVGNNPYGHPSGAVLERLNQYGLQVRRTDVEGAIRIPLR</sequence>
<keyword evidence="5 6" id="KW-0472">Membrane</keyword>
<feature type="transmembrane region" description="Helical" evidence="6">
    <location>
        <begin position="281"/>
        <end position="299"/>
    </location>
</feature>
<evidence type="ECO:0000256" key="6">
    <source>
        <dbReference type="SAM" id="Phobius"/>
    </source>
</evidence>